<sequence length="85" mass="10045">MPCYFWLSICYRLDQAEKRLLFVIKEIHPVQNIIGTKMKNYRVLCVVLKSNSVLLASFNNAFPFFKGFDNDKRVTKHHHHIVHQG</sequence>
<proteinExistence type="predicted"/>
<protein>
    <submittedName>
        <fullName evidence="1">Uncharacterized protein</fullName>
    </submittedName>
</protein>
<dbReference type="Proteomes" id="UP000595140">
    <property type="component" value="Unassembled WGS sequence"/>
</dbReference>
<reference evidence="1 2" key="1">
    <citation type="submission" date="2018-04" db="EMBL/GenBank/DDBJ databases">
        <authorList>
            <person name="Vogel A."/>
        </authorList>
    </citation>
    <scope>NUCLEOTIDE SEQUENCE [LARGE SCALE GENOMIC DNA]</scope>
</reference>
<dbReference type="EMBL" id="OOIL02004046">
    <property type="protein sequence ID" value="VFQ90345.1"/>
    <property type="molecule type" value="Genomic_DNA"/>
</dbReference>
<keyword evidence="2" id="KW-1185">Reference proteome</keyword>
<gene>
    <name evidence="1" type="ORF">CCAM_LOCUS32121</name>
</gene>
<organism evidence="1 2">
    <name type="scientific">Cuscuta campestris</name>
    <dbReference type="NCBI Taxonomy" id="132261"/>
    <lineage>
        <taxon>Eukaryota</taxon>
        <taxon>Viridiplantae</taxon>
        <taxon>Streptophyta</taxon>
        <taxon>Embryophyta</taxon>
        <taxon>Tracheophyta</taxon>
        <taxon>Spermatophyta</taxon>
        <taxon>Magnoliopsida</taxon>
        <taxon>eudicotyledons</taxon>
        <taxon>Gunneridae</taxon>
        <taxon>Pentapetalae</taxon>
        <taxon>asterids</taxon>
        <taxon>lamiids</taxon>
        <taxon>Solanales</taxon>
        <taxon>Convolvulaceae</taxon>
        <taxon>Cuscuteae</taxon>
        <taxon>Cuscuta</taxon>
        <taxon>Cuscuta subgen. Grammica</taxon>
        <taxon>Cuscuta sect. Cleistogrammica</taxon>
    </lineage>
</organism>
<evidence type="ECO:0000313" key="2">
    <source>
        <dbReference type="Proteomes" id="UP000595140"/>
    </source>
</evidence>
<dbReference type="AlphaFoldDB" id="A0A484MNC9"/>
<evidence type="ECO:0000313" key="1">
    <source>
        <dbReference type="EMBL" id="VFQ90345.1"/>
    </source>
</evidence>
<accession>A0A484MNC9</accession>
<name>A0A484MNC9_9ASTE</name>